<organism evidence="6 7">
    <name type="scientific">Ceutorhynchus assimilis</name>
    <name type="common">cabbage seed weevil</name>
    <dbReference type="NCBI Taxonomy" id="467358"/>
    <lineage>
        <taxon>Eukaryota</taxon>
        <taxon>Metazoa</taxon>
        <taxon>Ecdysozoa</taxon>
        <taxon>Arthropoda</taxon>
        <taxon>Hexapoda</taxon>
        <taxon>Insecta</taxon>
        <taxon>Pterygota</taxon>
        <taxon>Neoptera</taxon>
        <taxon>Endopterygota</taxon>
        <taxon>Coleoptera</taxon>
        <taxon>Polyphaga</taxon>
        <taxon>Cucujiformia</taxon>
        <taxon>Curculionidae</taxon>
        <taxon>Ceutorhynchinae</taxon>
        <taxon>Ceutorhynchus</taxon>
    </lineage>
</organism>
<dbReference type="PANTHER" id="PTHR11857">
    <property type="entry name" value="ODORANT BINDING PROTEIN-RELATED"/>
    <property type="match status" value="1"/>
</dbReference>
<evidence type="ECO:0000256" key="4">
    <source>
        <dbReference type="ARBA" id="ARBA00022729"/>
    </source>
</evidence>
<evidence type="ECO:0000256" key="1">
    <source>
        <dbReference type="ARBA" id="ARBA00004613"/>
    </source>
</evidence>
<dbReference type="SUPFAM" id="SSF47565">
    <property type="entry name" value="Insect pheromone/odorant-binding proteins"/>
    <property type="match status" value="1"/>
</dbReference>
<keyword evidence="7" id="KW-1185">Reference proteome</keyword>
<evidence type="ECO:0000256" key="5">
    <source>
        <dbReference type="SAM" id="SignalP"/>
    </source>
</evidence>
<dbReference type="GO" id="GO:0005549">
    <property type="term" value="F:odorant binding"/>
    <property type="evidence" value="ECO:0007669"/>
    <property type="project" value="InterPro"/>
</dbReference>
<keyword evidence="3" id="KW-0964">Secreted</keyword>
<accession>A0A9N9MGP9</accession>
<dbReference type="Proteomes" id="UP001152799">
    <property type="component" value="Chromosome 2"/>
</dbReference>
<dbReference type="GO" id="GO:0005615">
    <property type="term" value="C:extracellular space"/>
    <property type="evidence" value="ECO:0007669"/>
    <property type="project" value="TreeGrafter"/>
</dbReference>
<proteinExistence type="inferred from homology"/>
<evidence type="ECO:0000256" key="2">
    <source>
        <dbReference type="ARBA" id="ARBA00008098"/>
    </source>
</evidence>
<sequence>MMKYLFLVVTVFAAVKAQQLTQEEIEKFKKIHSDCMKETSVDEAVMLAAMRGEYTEDEKLKNQILCANKKIGFQKENGDIDEEVLFKKLVEKFSNETLVKAAVKQCAQKKDNPAETGFQMTKCLHSMAPTDLKVESYF</sequence>
<dbReference type="Gene3D" id="1.10.238.20">
    <property type="entry name" value="Pheromone/general odorant binding protein domain"/>
    <property type="match status" value="1"/>
</dbReference>
<protein>
    <submittedName>
        <fullName evidence="6">Uncharacterized protein</fullName>
    </submittedName>
</protein>
<dbReference type="AlphaFoldDB" id="A0A9N9MGP9"/>
<dbReference type="CDD" id="cd23992">
    <property type="entry name" value="PBP_GOBP"/>
    <property type="match status" value="1"/>
</dbReference>
<evidence type="ECO:0000256" key="3">
    <source>
        <dbReference type="ARBA" id="ARBA00022525"/>
    </source>
</evidence>
<feature type="chain" id="PRO_5040162903" evidence="5">
    <location>
        <begin position="18"/>
        <end position="138"/>
    </location>
</feature>
<gene>
    <name evidence="6" type="ORF">CEUTPL_LOCUS5090</name>
</gene>
<dbReference type="EMBL" id="OU892278">
    <property type="protein sequence ID" value="CAG9764450.1"/>
    <property type="molecule type" value="Genomic_DNA"/>
</dbReference>
<evidence type="ECO:0000313" key="6">
    <source>
        <dbReference type="EMBL" id="CAG9764450.1"/>
    </source>
</evidence>
<dbReference type="OrthoDB" id="8194670at2759"/>
<name>A0A9N9MGP9_9CUCU</name>
<evidence type="ECO:0000313" key="7">
    <source>
        <dbReference type="Proteomes" id="UP001152799"/>
    </source>
</evidence>
<dbReference type="SMART" id="SM00708">
    <property type="entry name" value="PhBP"/>
    <property type="match status" value="1"/>
</dbReference>
<keyword evidence="4 5" id="KW-0732">Signal</keyword>
<reference evidence="6" key="1">
    <citation type="submission" date="2022-01" db="EMBL/GenBank/DDBJ databases">
        <authorList>
            <person name="King R."/>
        </authorList>
    </citation>
    <scope>NUCLEOTIDE SEQUENCE</scope>
</reference>
<dbReference type="InterPro" id="IPR006170">
    <property type="entry name" value="PBP/GOBP"/>
</dbReference>
<comment type="similarity">
    <text evidence="2">Belongs to the PBP/GOBP family.</text>
</comment>
<dbReference type="GO" id="GO:0007608">
    <property type="term" value="P:sensory perception of smell"/>
    <property type="evidence" value="ECO:0007669"/>
    <property type="project" value="TreeGrafter"/>
</dbReference>
<comment type="subcellular location">
    <subcellularLocation>
        <location evidence="1">Secreted</location>
    </subcellularLocation>
</comment>
<dbReference type="PANTHER" id="PTHR11857:SF43">
    <property type="entry name" value="GEO07291P1-RELATED"/>
    <property type="match status" value="1"/>
</dbReference>
<dbReference type="Pfam" id="PF01395">
    <property type="entry name" value="PBP_GOBP"/>
    <property type="match status" value="1"/>
</dbReference>
<dbReference type="InterPro" id="IPR036728">
    <property type="entry name" value="PBP_GOBP_sf"/>
</dbReference>
<feature type="signal peptide" evidence="5">
    <location>
        <begin position="1"/>
        <end position="17"/>
    </location>
</feature>